<evidence type="ECO:0000313" key="5">
    <source>
        <dbReference type="Proteomes" id="UP001228468"/>
    </source>
</evidence>
<dbReference type="GeneID" id="75526608"/>
<accession>A0AAU7F660</accession>
<protein>
    <submittedName>
        <fullName evidence="4">NADPH-dependent F420 reductase</fullName>
    </submittedName>
</protein>
<evidence type="ECO:0000256" key="1">
    <source>
        <dbReference type="ARBA" id="ARBA00023002"/>
    </source>
</evidence>
<dbReference type="Pfam" id="PF03807">
    <property type="entry name" value="F420_oxidored"/>
    <property type="match status" value="1"/>
</dbReference>
<reference evidence="3 5" key="1">
    <citation type="submission" date="2023-08" db="EMBL/GenBank/DDBJ databases">
        <title>Whole Genome exploration of the biotechnological potential of heavy metal resistant bacteria.</title>
        <authorList>
            <person name="Adeniji A."/>
            <person name="Ayangbenro A."/>
        </authorList>
    </citation>
    <scope>NUCLEOTIDE SEQUENCE [LARGE SCALE GENOMIC DNA]</scope>
    <source>
        <strain evidence="3 5">ABS_30</strain>
    </source>
</reference>
<dbReference type="Gene3D" id="3.40.50.720">
    <property type="entry name" value="NAD(P)-binding Rossmann-like Domain"/>
    <property type="match status" value="1"/>
</dbReference>
<dbReference type="RefSeq" id="WP_205884329.1">
    <property type="nucleotide sequence ID" value="NZ_JAVCAN010000004.1"/>
</dbReference>
<dbReference type="Proteomes" id="UP001228468">
    <property type="component" value="Unassembled WGS sequence"/>
</dbReference>
<dbReference type="EMBL" id="CP157354">
    <property type="protein sequence ID" value="XBL99072.1"/>
    <property type="molecule type" value="Genomic_DNA"/>
</dbReference>
<dbReference type="EMBL" id="JAVCAN010000004">
    <property type="protein sequence ID" value="MDP8572684.1"/>
    <property type="molecule type" value="Genomic_DNA"/>
</dbReference>
<organism evidence="4">
    <name type="scientific">Pseudomonas iranensis</name>
    <dbReference type="NCBI Taxonomy" id="2745503"/>
    <lineage>
        <taxon>Bacteria</taxon>
        <taxon>Pseudomonadati</taxon>
        <taxon>Pseudomonadota</taxon>
        <taxon>Gammaproteobacteria</taxon>
        <taxon>Pseudomonadales</taxon>
        <taxon>Pseudomonadaceae</taxon>
        <taxon>Pseudomonas</taxon>
    </lineage>
</organism>
<evidence type="ECO:0000313" key="3">
    <source>
        <dbReference type="EMBL" id="MDP8572684.1"/>
    </source>
</evidence>
<evidence type="ECO:0000259" key="2">
    <source>
        <dbReference type="Pfam" id="PF03807"/>
    </source>
</evidence>
<dbReference type="InterPro" id="IPR028939">
    <property type="entry name" value="P5C_Rdtase_cat_N"/>
</dbReference>
<evidence type="ECO:0000313" key="4">
    <source>
        <dbReference type="EMBL" id="XBL99072.1"/>
    </source>
</evidence>
<dbReference type="GO" id="GO:0016491">
    <property type="term" value="F:oxidoreductase activity"/>
    <property type="evidence" value="ECO:0007669"/>
    <property type="project" value="UniProtKB-KW"/>
</dbReference>
<dbReference type="PANTHER" id="PTHR14239:SF10">
    <property type="entry name" value="REDUCTASE"/>
    <property type="match status" value="1"/>
</dbReference>
<dbReference type="InterPro" id="IPR036291">
    <property type="entry name" value="NAD(P)-bd_dom_sf"/>
</dbReference>
<dbReference type="SUPFAM" id="SSF51735">
    <property type="entry name" value="NAD(P)-binding Rossmann-fold domains"/>
    <property type="match status" value="1"/>
</dbReference>
<proteinExistence type="predicted"/>
<sequence>MMTISIIGTGSIGTAIARLLVNAGLPVSLANSRGPQSLAGLVDELGPLAQAVTAQQASQADIVFLAVNWSKIPDAVRDLGPWDGRIVIDANNPIEAPLFKPFDLGGQPSSQVVAQMLPGAHVVKAFNHLLAALLSDPSAEGGKRVLFYSGEDAASKTKVAELITQLGFYGIDLGGVQQGMLAQFPGGPLPALNLVKHG</sequence>
<reference evidence="4" key="2">
    <citation type="submission" date="2024-05" db="EMBL/GenBank/DDBJ databases">
        <title>Draft genome sequence of Pseudomonas iranensis M7D1.</title>
        <authorList>
            <person name="Miller S.L."/>
            <person name="Nsubuga A."/>
            <person name="Lu N."/>
            <person name="King J."/>
            <person name="Shears P."/>
            <person name="Lawson P.A."/>
        </authorList>
    </citation>
    <scope>NUCLEOTIDE SEQUENCE</scope>
    <source>
        <strain evidence="4">M7D1</strain>
    </source>
</reference>
<name>A0AAU7F660_9PSED</name>
<gene>
    <name evidence="4" type="ORF">ABHN08_12560</name>
    <name evidence="3" type="ORF">RAM78_09720</name>
</gene>
<feature type="domain" description="Pyrroline-5-carboxylate reductase catalytic N-terminal" evidence="2">
    <location>
        <begin position="3"/>
        <end position="93"/>
    </location>
</feature>
<dbReference type="InterPro" id="IPR051267">
    <property type="entry name" value="STEAP_metalloreductase"/>
</dbReference>
<keyword evidence="5" id="KW-1185">Reference proteome</keyword>
<dbReference type="PANTHER" id="PTHR14239">
    <property type="entry name" value="DUDULIN-RELATED"/>
    <property type="match status" value="1"/>
</dbReference>
<keyword evidence="1" id="KW-0560">Oxidoreductase</keyword>
<dbReference type="AlphaFoldDB" id="A0AAU7F660"/>